<sequence length="77" mass="8938">MADKMDIDKLVLTPEEREAISKVEGMGRDYDNACSLETVKKYHKWENEPCADHWKKIIPRKDCIQCQGELSKLLEEG</sequence>
<accession>A0A0F8Z811</accession>
<protein>
    <submittedName>
        <fullName evidence="1">Uncharacterized protein</fullName>
    </submittedName>
</protein>
<name>A0A0F8Z811_9ZZZZ</name>
<gene>
    <name evidence="1" type="ORF">LCGC14_2728610</name>
</gene>
<dbReference type="EMBL" id="LAZR01049335">
    <property type="protein sequence ID" value="KKK89887.1"/>
    <property type="molecule type" value="Genomic_DNA"/>
</dbReference>
<organism evidence="1">
    <name type="scientific">marine sediment metagenome</name>
    <dbReference type="NCBI Taxonomy" id="412755"/>
    <lineage>
        <taxon>unclassified sequences</taxon>
        <taxon>metagenomes</taxon>
        <taxon>ecological metagenomes</taxon>
    </lineage>
</organism>
<reference evidence="1" key="1">
    <citation type="journal article" date="2015" name="Nature">
        <title>Complex archaea that bridge the gap between prokaryotes and eukaryotes.</title>
        <authorList>
            <person name="Spang A."/>
            <person name="Saw J.H."/>
            <person name="Jorgensen S.L."/>
            <person name="Zaremba-Niedzwiedzka K."/>
            <person name="Martijn J."/>
            <person name="Lind A.E."/>
            <person name="van Eijk R."/>
            <person name="Schleper C."/>
            <person name="Guy L."/>
            <person name="Ettema T.J."/>
        </authorList>
    </citation>
    <scope>NUCLEOTIDE SEQUENCE</scope>
</reference>
<proteinExistence type="predicted"/>
<dbReference type="AlphaFoldDB" id="A0A0F8Z811"/>
<evidence type="ECO:0000313" key="1">
    <source>
        <dbReference type="EMBL" id="KKK89887.1"/>
    </source>
</evidence>
<comment type="caution">
    <text evidence="1">The sequence shown here is derived from an EMBL/GenBank/DDBJ whole genome shotgun (WGS) entry which is preliminary data.</text>
</comment>